<reference evidence="3 4" key="1">
    <citation type="submission" date="2017-07" db="EMBL/GenBank/DDBJ databases">
        <title>Elstera cyanobacteriorum sp. nov., a novel bacterium isolated from cyanobacterial aggregates in a eutrophic lake.</title>
        <authorList>
            <person name="Cai H."/>
        </authorList>
    </citation>
    <scope>NUCLEOTIDE SEQUENCE [LARGE SCALE GENOMIC DNA]</scope>
    <source>
        <strain evidence="3 4">TH019</strain>
    </source>
</reference>
<evidence type="ECO:0000256" key="2">
    <source>
        <dbReference type="SAM" id="SignalP"/>
    </source>
</evidence>
<dbReference type="AlphaFoldDB" id="A0A255XPE4"/>
<protein>
    <recommendedName>
        <fullName evidence="5">SPOR domain-containing protein</fullName>
    </recommendedName>
</protein>
<proteinExistence type="predicted"/>
<dbReference type="OrthoDB" id="112232at2"/>
<dbReference type="EMBL" id="NOXS01000033">
    <property type="protein sequence ID" value="OYQ18120.1"/>
    <property type="molecule type" value="Genomic_DNA"/>
</dbReference>
<evidence type="ECO:0008006" key="5">
    <source>
        <dbReference type="Google" id="ProtNLM"/>
    </source>
</evidence>
<dbReference type="SMART" id="SM00671">
    <property type="entry name" value="SEL1"/>
    <property type="match status" value="2"/>
</dbReference>
<dbReference type="Proteomes" id="UP000216361">
    <property type="component" value="Unassembled WGS sequence"/>
</dbReference>
<comment type="caution">
    <text evidence="3">The sequence shown here is derived from an EMBL/GenBank/DDBJ whole genome shotgun (WGS) entry which is preliminary data.</text>
</comment>
<dbReference type="SUPFAM" id="SSF81901">
    <property type="entry name" value="HCP-like"/>
    <property type="match status" value="1"/>
</dbReference>
<feature type="signal peptide" evidence="2">
    <location>
        <begin position="1"/>
        <end position="19"/>
    </location>
</feature>
<sequence>MIRLLPALLVLGALTGAQARDVAETQVQVLEALARQDWAEAQSLWQPLADAREPEAEYQLGLLLATAPAPYRNRAGARDFLTRAADHGHREASYRLGLLLAGNDPAEEAEALSRFKSAAAGGHGLAASEVARREGKSPSFRFALPDPNAPRPPDNWAPQVVTRAPDPVPGRPDAVVRTFPMPAPKPPAPAVTVDHTALAEAAPPPVRKSVAPPIPETPARSPEPPPVAPPPAPSAVKPAPVGDSRIRVAALRDASSLKPFERDFFRKTADWRDGLSLTHDTGADGWTRVYLGKLLPAPEAQSLCRALKERQVDCVVVR</sequence>
<feature type="region of interest" description="Disordered" evidence="1">
    <location>
        <begin position="201"/>
        <end position="240"/>
    </location>
</feature>
<dbReference type="Gene3D" id="1.25.40.10">
    <property type="entry name" value="Tetratricopeptide repeat domain"/>
    <property type="match status" value="1"/>
</dbReference>
<accession>A0A255XPE4</accession>
<gene>
    <name evidence="3" type="ORF">CHR90_14265</name>
</gene>
<dbReference type="InterPro" id="IPR006597">
    <property type="entry name" value="Sel1-like"/>
</dbReference>
<evidence type="ECO:0000256" key="1">
    <source>
        <dbReference type="SAM" id="MobiDB-lite"/>
    </source>
</evidence>
<feature type="compositionally biased region" description="Pro residues" evidence="1">
    <location>
        <begin position="202"/>
        <end position="233"/>
    </location>
</feature>
<keyword evidence="4" id="KW-1185">Reference proteome</keyword>
<dbReference type="RefSeq" id="WP_094409681.1">
    <property type="nucleotide sequence ID" value="NZ_BMJZ01000002.1"/>
</dbReference>
<name>A0A255XPE4_9PROT</name>
<dbReference type="InterPro" id="IPR011990">
    <property type="entry name" value="TPR-like_helical_dom_sf"/>
</dbReference>
<keyword evidence="2" id="KW-0732">Signal</keyword>
<evidence type="ECO:0000313" key="3">
    <source>
        <dbReference type="EMBL" id="OYQ18120.1"/>
    </source>
</evidence>
<organism evidence="3 4">
    <name type="scientific">Elstera cyanobacteriorum</name>
    <dbReference type="NCBI Taxonomy" id="2022747"/>
    <lineage>
        <taxon>Bacteria</taxon>
        <taxon>Pseudomonadati</taxon>
        <taxon>Pseudomonadota</taxon>
        <taxon>Alphaproteobacteria</taxon>
        <taxon>Rhodospirillales</taxon>
        <taxon>Rhodospirillaceae</taxon>
        <taxon>Elstera</taxon>
    </lineage>
</organism>
<feature type="region of interest" description="Disordered" evidence="1">
    <location>
        <begin position="130"/>
        <end position="172"/>
    </location>
</feature>
<evidence type="ECO:0000313" key="4">
    <source>
        <dbReference type="Proteomes" id="UP000216361"/>
    </source>
</evidence>
<feature type="chain" id="PRO_5012423022" description="SPOR domain-containing protein" evidence="2">
    <location>
        <begin position="20"/>
        <end position="318"/>
    </location>
</feature>